<dbReference type="PROSITE" id="PS51892">
    <property type="entry name" value="SUBTILASE"/>
    <property type="match status" value="1"/>
</dbReference>
<dbReference type="Proteomes" id="UP000781958">
    <property type="component" value="Unassembled WGS sequence"/>
</dbReference>
<keyword evidence="1" id="KW-0378">Hydrolase</keyword>
<keyword evidence="1" id="KW-0645">Protease</keyword>
<feature type="active site" description="Charge relay system" evidence="1">
    <location>
        <position position="19"/>
    </location>
</feature>
<dbReference type="EMBL" id="JAGINP010000021">
    <property type="protein sequence ID" value="MBP2295349.1"/>
    <property type="molecule type" value="Genomic_DNA"/>
</dbReference>
<protein>
    <recommendedName>
        <fullName evidence="2">Carbohydrate binding module xylan-binding domain-containing protein</fullName>
    </recommendedName>
</protein>
<feature type="domain" description="Carbohydrate binding module xylan-binding" evidence="2">
    <location>
        <begin position="285"/>
        <end position="374"/>
    </location>
</feature>
<keyword evidence="1" id="KW-0720">Serine protease</keyword>
<sequence length="611" mass="62289">MSSTSTSTGNKAGTIVVIDSGLSSAWNSGNLVYQHDFYDNDDNVTVASNANTHGAMVTSQIVAADPDADIVMLKVMPDDGSATSEATIEKALQWVVANADAYNVTAVNLSLGGGNQTSVTTTSMSDELAALAAKRVLTVAAAGNSGDGGATQGVSSFAADPNQICVSATTGSGAFPTWSQRSPLLTDVCADGTDIKLTNLAGTSYAANGSSFAAPTVTAAVALAQQEAMELTGQRLTQQQFLDLAKSTGTAMGTTGYFEINTDALLAKIAQTATPTPTAETSGTTITVNASGAAAGGVNAHFKLLVDGQKVGEATVGTASKDFTFTTNLTADQAHKVQVQYDNDGSVNGVDRNLFVNKVTINGHAFAPTDSAVTYDKGTLDGLDVAKGQSAMWWGGTLVVAAPAADFPAGNAAPVATAASTITVNASGAAAGGVNAHFNLLVDGHKVGEGVAGSTAKDFTFKTDLTADQAHKVQVQYDNDAVVNGQDRTLFVNKVTINGHAVASTASNVTYDKGALDGKDVVAGQSGMWWNGTLQVAADKSWFPSATAATATAQAESGQDAVYQHLVTQGLETAAHADHLAAAMVDHTGAADLYGMDHHLDASHLHHYDAA</sequence>
<comment type="similarity">
    <text evidence="1">Belongs to the peptidase S8 family.</text>
</comment>
<dbReference type="InterPro" id="IPR031768">
    <property type="entry name" value="CBM60_xylan-bd"/>
</dbReference>
<comment type="caution">
    <text evidence="3">The sequence shown here is derived from an EMBL/GenBank/DDBJ whole genome shotgun (WGS) entry which is preliminary data.</text>
</comment>
<evidence type="ECO:0000256" key="1">
    <source>
        <dbReference type="PROSITE-ProRule" id="PRU01240"/>
    </source>
</evidence>
<dbReference type="SUPFAM" id="SSF52743">
    <property type="entry name" value="Subtilisin-like"/>
    <property type="match status" value="1"/>
</dbReference>
<feature type="active site" description="Charge relay system" evidence="1">
    <location>
        <position position="53"/>
    </location>
</feature>
<dbReference type="RefSeq" id="WP_246500921.1">
    <property type="nucleotide sequence ID" value="NZ_JAGINP010000021.1"/>
</dbReference>
<feature type="domain" description="Carbohydrate binding module xylan-binding" evidence="2">
    <location>
        <begin position="421"/>
        <end position="511"/>
    </location>
</feature>
<proteinExistence type="inferred from homology"/>
<name>A0ABS4SS14_9PROT</name>
<evidence type="ECO:0000313" key="4">
    <source>
        <dbReference type="Proteomes" id="UP000781958"/>
    </source>
</evidence>
<organism evidence="3 4">
    <name type="scientific">Azospirillum rugosum</name>
    <dbReference type="NCBI Taxonomy" id="416170"/>
    <lineage>
        <taxon>Bacteria</taxon>
        <taxon>Pseudomonadati</taxon>
        <taxon>Pseudomonadota</taxon>
        <taxon>Alphaproteobacteria</taxon>
        <taxon>Rhodospirillales</taxon>
        <taxon>Azospirillaceae</taxon>
        <taxon>Azospirillum</taxon>
    </lineage>
</organism>
<dbReference type="Pfam" id="PF16841">
    <property type="entry name" value="CBM60"/>
    <property type="match status" value="2"/>
</dbReference>
<gene>
    <name evidence="3" type="ORF">J2851_005154</name>
</gene>
<evidence type="ECO:0000313" key="3">
    <source>
        <dbReference type="EMBL" id="MBP2295349.1"/>
    </source>
</evidence>
<dbReference type="Gene3D" id="2.60.60.40">
    <property type="match status" value="2"/>
</dbReference>
<reference evidence="3 4" key="1">
    <citation type="submission" date="2021-03" db="EMBL/GenBank/DDBJ databases">
        <title>Genomic Encyclopedia of Type Strains, Phase III (KMG-III): the genomes of soil and plant-associated and newly described type strains.</title>
        <authorList>
            <person name="Whitman W."/>
        </authorList>
    </citation>
    <scope>NUCLEOTIDE SEQUENCE [LARGE SCALE GENOMIC DNA]</scope>
    <source>
        <strain evidence="3 4">IMMIB AFH-6</strain>
    </source>
</reference>
<accession>A0ABS4SS14</accession>
<dbReference type="InterPro" id="IPR036852">
    <property type="entry name" value="Peptidase_S8/S53_dom_sf"/>
</dbReference>
<feature type="active site" description="Charge relay system" evidence="1">
    <location>
        <position position="211"/>
    </location>
</feature>
<dbReference type="Gene3D" id="3.40.50.200">
    <property type="entry name" value="Peptidase S8/S53 domain"/>
    <property type="match status" value="1"/>
</dbReference>
<keyword evidence="4" id="KW-1185">Reference proteome</keyword>
<evidence type="ECO:0000259" key="2">
    <source>
        <dbReference type="Pfam" id="PF16841"/>
    </source>
</evidence>